<feature type="domain" description="CS" evidence="11">
    <location>
        <begin position="553"/>
        <end position="655"/>
    </location>
</feature>
<dbReference type="PROSITE" id="PS50235">
    <property type="entry name" value="USP_3"/>
    <property type="match status" value="1"/>
</dbReference>
<dbReference type="Pfam" id="PF16602">
    <property type="entry name" value="USP19_linker"/>
    <property type="match status" value="1"/>
</dbReference>
<dbReference type="InterPro" id="IPR018200">
    <property type="entry name" value="USP_CS"/>
</dbReference>
<dbReference type="InterPro" id="IPR002893">
    <property type="entry name" value="Znf_MYND"/>
</dbReference>
<keyword evidence="3" id="KW-0479">Metal-binding</keyword>
<feature type="compositionally biased region" description="Basic and acidic residues" evidence="8">
    <location>
        <begin position="474"/>
        <end position="493"/>
    </location>
</feature>
<dbReference type="InterPro" id="IPR038765">
    <property type="entry name" value="Papain-like_cys_pep_sf"/>
</dbReference>
<dbReference type="CDD" id="cd06463">
    <property type="entry name" value="p23_like"/>
    <property type="match status" value="1"/>
</dbReference>
<dbReference type="InterPro" id="IPR050185">
    <property type="entry name" value="Ub_carboxyl-term_hydrolase"/>
</dbReference>
<feature type="compositionally biased region" description="Basic and acidic residues" evidence="8">
    <location>
        <begin position="185"/>
        <end position="195"/>
    </location>
</feature>
<feature type="compositionally biased region" description="Polar residues" evidence="8">
    <location>
        <begin position="151"/>
        <end position="161"/>
    </location>
</feature>
<evidence type="ECO:0000313" key="13">
    <source>
        <dbReference type="Proteomes" id="UP001152622"/>
    </source>
</evidence>
<dbReference type="Pfam" id="PF00443">
    <property type="entry name" value="UCH"/>
    <property type="match status" value="1"/>
</dbReference>
<keyword evidence="13" id="KW-1185">Reference proteome</keyword>
<dbReference type="FunFam" id="3.90.70.10:FF:000012">
    <property type="entry name" value="ubiquitin carboxyl-terminal hydrolase 19 isoform X2"/>
    <property type="match status" value="1"/>
</dbReference>
<dbReference type="PANTHER" id="PTHR21646">
    <property type="entry name" value="UBIQUITIN CARBOXYL-TERMINAL HYDROLASE"/>
    <property type="match status" value="1"/>
</dbReference>
<keyword evidence="5" id="KW-0378">Hydrolase</keyword>
<dbReference type="SUPFAM" id="SSF144232">
    <property type="entry name" value="HIT/MYND zinc finger-like"/>
    <property type="match status" value="1"/>
</dbReference>
<dbReference type="PROSITE" id="PS00973">
    <property type="entry name" value="USP_2"/>
    <property type="match status" value="1"/>
</dbReference>
<feature type="compositionally biased region" description="Polar residues" evidence="8">
    <location>
        <begin position="275"/>
        <end position="286"/>
    </location>
</feature>
<feature type="domain" description="CS" evidence="11">
    <location>
        <begin position="51"/>
        <end position="141"/>
    </location>
</feature>
<evidence type="ECO:0000256" key="6">
    <source>
        <dbReference type="ARBA" id="ARBA00022833"/>
    </source>
</evidence>
<keyword evidence="4 7" id="KW-0863">Zinc-finger</keyword>
<dbReference type="FunFam" id="6.10.140.2220:FF:000004">
    <property type="entry name" value="ubiquitin carboxyl-terminal hydrolase 19 isoform X9"/>
    <property type="match status" value="1"/>
</dbReference>
<evidence type="ECO:0000256" key="7">
    <source>
        <dbReference type="PROSITE-ProRule" id="PRU00134"/>
    </source>
</evidence>
<dbReference type="EC" id="3.4.19.12" evidence="2"/>
<feature type="compositionally biased region" description="Basic and acidic residues" evidence="8">
    <location>
        <begin position="1235"/>
        <end position="1244"/>
    </location>
</feature>
<dbReference type="CDD" id="cd02674">
    <property type="entry name" value="Peptidase_C19R"/>
    <property type="match status" value="1"/>
</dbReference>
<feature type="domain" description="USP" evidence="9">
    <location>
        <begin position="771"/>
        <end position="1497"/>
    </location>
</feature>
<dbReference type="Pfam" id="PF01753">
    <property type="entry name" value="zf-MYND"/>
    <property type="match status" value="1"/>
</dbReference>
<dbReference type="InterPro" id="IPR008978">
    <property type="entry name" value="HSP20-like_chaperone"/>
</dbReference>
<dbReference type="GO" id="GO:0008270">
    <property type="term" value="F:zinc ion binding"/>
    <property type="evidence" value="ECO:0007669"/>
    <property type="project" value="UniProtKB-KW"/>
</dbReference>
<feature type="compositionally biased region" description="Low complexity" evidence="8">
    <location>
        <begin position="665"/>
        <end position="675"/>
    </location>
</feature>
<protein>
    <recommendedName>
        <fullName evidence="2">ubiquitinyl hydrolase 1</fullName>
        <ecNumber evidence="2">3.4.19.12</ecNumber>
    </recommendedName>
</protein>
<proteinExistence type="predicted"/>
<dbReference type="EMBL" id="JAINUF010000003">
    <property type="protein sequence ID" value="KAJ8370782.1"/>
    <property type="molecule type" value="Genomic_DNA"/>
</dbReference>
<dbReference type="Gene3D" id="2.60.40.790">
    <property type="match status" value="2"/>
</dbReference>
<evidence type="ECO:0000256" key="4">
    <source>
        <dbReference type="ARBA" id="ARBA00022771"/>
    </source>
</evidence>
<dbReference type="PROSITE" id="PS50865">
    <property type="entry name" value="ZF_MYND_2"/>
    <property type="match status" value="1"/>
</dbReference>
<feature type="compositionally biased region" description="Polar residues" evidence="8">
    <location>
        <begin position="1206"/>
        <end position="1231"/>
    </location>
</feature>
<dbReference type="CDD" id="cd06466">
    <property type="entry name" value="p23_CS_SGT1_like"/>
    <property type="match status" value="1"/>
</dbReference>
<evidence type="ECO:0000256" key="1">
    <source>
        <dbReference type="ARBA" id="ARBA00000707"/>
    </source>
</evidence>
<feature type="region of interest" description="Disordered" evidence="8">
    <location>
        <begin position="1153"/>
        <end position="1244"/>
    </location>
</feature>
<evidence type="ECO:0000313" key="12">
    <source>
        <dbReference type="EMBL" id="KAJ8370782.1"/>
    </source>
</evidence>
<dbReference type="InterPro" id="IPR007052">
    <property type="entry name" value="CS_dom"/>
</dbReference>
<feature type="compositionally biased region" description="Basic and acidic residues" evidence="8">
    <location>
        <begin position="241"/>
        <end position="254"/>
    </location>
</feature>
<evidence type="ECO:0000259" key="10">
    <source>
        <dbReference type="PROSITE" id="PS50865"/>
    </source>
</evidence>
<evidence type="ECO:0000259" key="11">
    <source>
        <dbReference type="PROSITE" id="PS51203"/>
    </source>
</evidence>
<feature type="compositionally biased region" description="Basic and acidic residues" evidence="8">
    <location>
        <begin position="690"/>
        <end position="702"/>
    </location>
</feature>
<gene>
    <name evidence="12" type="ORF">SKAU_G00108100</name>
</gene>
<sequence length="1903" mass="208589">MASSNAEAAGRRRGQRGTDEGTNSSTSKKKQKDRANQESREAKRTAGAEVKKDAFLDWKQNANEVIVKLRSGDCVLKVEDVNAGFSDTACQVRFPDGRQWSCHLHAEIESSCSKVQYKEKGSFLQLVMQKKIPFNTWPSLMANKKEKEPVSIQTEKSNEQPVQLEKVEEKAEVPRPSAQPSPSTEQKRNKPERGVKRSMKNKLSDKGESPGAKGADTTKQAANGDLPAEPSAKRTSRPVRSPRDAEKGPMRDAQAKGPANGKAEGACEAEAAVTHNGQSKQASSEKTPPAPQLESVTPSIECKHGVKSQVKAQEEESTQASVSKPRPGEEAHTVAGAAPAAVSKPRPGEEAHATAGAALAAVSKPRPGEEARATAGAAPAAVSKPRPDEEACAAAVSMPRPGEEACAAAVSMPSPGEEACAAAVSMPRPVEEARAAAGAAPAALSKPGGGEQDHAPAGGEPSHVSEGASGAADETPRRPERETEAVAGKKEPAVPEATAAPPDQQRVGEAGPAAVCTEDHPASKTATKDEKTDKPKEESLEKEQEAPVPMVNLKLVKNDSYEKGNDLMVVNVYMKGICRETADVLFREQDFTLIFQTSDANFLRLHPDCGPNTVFKWQVKLRNLIHPDQSLYAFTPSRLDITLKKRHSQRWGGLEAPAAQGAVGGAKVAVPSGPASLDKTQPGSSQHALPVKEEPRVGEQKAKAPQTEDNSGLDAVAARTVTEHVPIKQEPLVAAAPKPTCMVPPMTHAPPAGSERAEEEEEKKVCLPGFTGLVNLGNTCFMNSVIQSLSNTRELRDYFHDRAFETEINCSNPLGTGGRLAIGFAVLLRALWKGTHHAFQPSKLKAIVASKASQFTGYAQHDAQEFMAFLLDGLHEDLNRIQNKPYTETVDSDGRLDEVVAEEAWQRHKMRNDSFIVDLFQGQYKSKLVCPICSKVSITFDPFLYLPVPLPQKQKVLTVFYFAKEPHKKPIKFLVSVSKDNSSTAEVLESISRSVRIKAENLRLAEVVKSRFHRIFLPSHSLDAVSPSDMLFCFELLSKELAKERVVVLQVQQRPQVPSIPIAKCAACQKPPQSEDEKLKRCTRCYRVGYCNQICQKNHWPNHKALCRPNFENVGLPFLVSIPESRLTYARLTQLLEGYSRYSVNVFQPPFQSGRASPEASQCRAEPAPVTAEPFDCASQEGEAPVGSAGDGKEADGSQPPEGQASGHSSGDQDLLSTHTADSGFSETASGSHDPLGEKETSYEKAVKPEAAVTGYQQPSEAVAGPTSQFYISVLDSSSKEQKLEDKGEAALDVPEDTTLELVWKNNERLKEYVLVRSKELEFVEDPGSASETARAGHFTLEQCLNLFTKPEVLAPEEAWYCPKCQQHREASKQLMLWRLPNVLIIQLKRFSFRSFIWRDKINDMVDFPVRNLDLSKFCIGQKDDVQQPPIYDLYAVINHYGGMIGGHYTSYTRLHSDKNSQRSDVGWRLFDDSTVTTVEECQVVTRYAYVLFYRRRNSPVERPARLLGPLGAESPAAAGATASQASGQTLFGTDLDPEGPPQLTPEVTSDLFSHSGDCATPSYSNMEERQNQRKLILHVDLNSTILVSDAVTKQGTVTILESFLCTVTWGRVTKQGKWVWMSDSPSLLPPCEGAVSYYSQFGRVAGFTSSPPGHQFKGVLEEHLAMLRWPTGQEEDRELSVRGEDGQLYHWILPSFLQLLQDLVAQGTEFAVIFRTFGTDLPRVLGAMHRILTQGSHPLFPNLPALKLSVNETPGRIRCSKKGTVLTRADERLSSRNGERGLYQFLSSAQGLGGFQDHFDWWAHNTYSILGGKPIWIDPFDSTVQHIFIDDNIRQNDEDTIVHPKVFLDPDGTQTRTASTSELYDICLVQNDLLKAISDLSYFTKRVQICQENYERNLQQSA</sequence>
<accession>A0A9Q1G055</accession>
<dbReference type="Gene3D" id="6.10.140.2220">
    <property type="match status" value="1"/>
</dbReference>
<dbReference type="Proteomes" id="UP001152622">
    <property type="component" value="Chromosome 3"/>
</dbReference>
<dbReference type="OrthoDB" id="265776at2759"/>
<feature type="compositionally biased region" description="Polar residues" evidence="8">
    <location>
        <begin position="678"/>
        <end position="687"/>
    </location>
</feature>
<dbReference type="Gene3D" id="3.90.70.10">
    <property type="entry name" value="Cysteine proteinases"/>
    <property type="match status" value="2"/>
</dbReference>
<feature type="region of interest" description="Disordered" evidence="8">
    <location>
        <begin position="665"/>
        <end position="713"/>
    </location>
</feature>
<feature type="compositionally biased region" description="Basic and acidic residues" evidence="8">
    <location>
        <begin position="517"/>
        <end position="545"/>
    </location>
</feature>
<dbReference type="InterPro" id="IPR028889">
    <property type="entry name" value="USP"/>
</dbReference>
<dbReference type="Pfam" id="PF04969">
    <property type="entry name" value="CS"/>
    <property type="match status" value="2"/>
</dbReference>
<feature type="region of interest" description="Disordered" evidence="8">
    <location>
        <begin position="145"/>
        <end position="396"/>
    </location>
</feature>
<dbReference type="PROSITE" id="PS01360">
    <property type="entry name" value="ZF_MYND_1"/>
    <property type="match status" value="1"/>
</dbReference>
<evidence type="ECO:0000256" key="8">
    <source>
        <dbReference type="SAM" id="MobiDB-lite"/>
    </source>
</evidence>
<feature type="compositionally biased region" description="Low complexity" evidence="8">
    <location>
        <begin position="263"/>
        <end position="272"/>
    </location>
</feature>
<dbReference type="PROSITE" id="PS00972">
    <property type="entry name" value="USP_1"/>
    <property type="match status" value="1"/>
</dbReference>
<comment type="caution">
    <text evidence="12">The sequence shown here is derived from an EMBL/GenBank/DDBJ whole genome shotgun (WGS) entry which is preliminary data.</text>
</comment>
<evidence type="ECO:0000259" key="9">
    <source>
        <dbReference type="PROSITE" id="PS50235"/>
    </source>
</evidence>
<organism evidence="12 13">
    <name type="scientific">Synaphobranchus kaupii</name>
    <name type="common">Kaup's arrowtooth eel</name>
    <dbReference type="NCBI Taxonomy" id="118154"/>
    <lineage>
        <taxon>Eukaryota</taxon>
        <taxon>Metazoa</taxon>
        <taxon>Chordata</taxon>
        <taxon>Craniata</taxon>
        <taxon>Vertebrata</taxon>
        <taxon>Euteleostomi</taxon>
        <taxon>Actinopterygii</taxon>
        <taxon>Neopterygii</taxon>
        <taxon>Teleostei</taxon>
        <taxon>Anguilliformes</taxon>
        <taxon>Synaphobranchidae</taxon>
        <taxon>Synaphobranchus</taxon>
    </lineage>
</organism>
<dbReference type="GO" id="GO:0004843">
    <property type="term" value="F:cysteine-type deubiquitinase activity"/>
    <property type="evidence" value="ECO:0007669"/>
    <property type="project" value="UniProtKB-EC"/>
</dbReference>
<keyword evidence="6" id="KW-0862">Zinc</keyword>
<feature type="region of interest" description="Disordered" evidence="8">
    <location>
        <begin position="416"/>
        <end position="547"/>
    </location>
</feature>
<dbReference type="SUPFAM" id="SSF49764">
    <property type="entry name" value="HSP20-like chaperones"/>
    <property type="match status" value="2"/>
</dbReference>
<evidence type="ECO:0000256" key="5">
    <source>
        <dbReference type="ARBA" id="ARBA00022801"/>
    </source>
</evidence>
<dbReference type="SUPFAM" id="SSF54001">
    <property type="entry name" value="Cysteine proteinases"/>
    <property type="match status" value="1"/>
</dbReference>
<feature type="domain" description="MYND-type" evidence="10">
    <location>
        <begin position="1065"/>
        <end position="1107"/>
    </location>
</feature>
<feature type="region of interest" description="Disordered" evidence="8">
    <location>
        <begin position="1"/>
        <end position="50"/>
    </location>
</feature>
<comment type="catalytic activity">
    <reaction evidence="1">
        <text>Thiol-dependent hydrolysis of ester, thioester, amide, peptide and isopeptide bonds formed by the C-terminal Gly of ubiquitin (a 76-residue protein attached to proteins as an intracellular targeting signal).</text>
        <dbReference type="EC" id="3.4.19.12"/>
    </reaction>
</comment>
<dbReference type="PROSITE" id="PS51203">
    <property type="entry name" value="CS"/>
    <property type="match status" value="2"/>
</dbReference>
<name>A0A9Q1G055_SYNKA</name>
<dbReference type="GO" id="GO:0016579">
    <property type="term" value="P:protein deubiquitination"/>
    <property type="evidence" value="ECO:0007669"/>
    <property type="project" value="InterPro"/>
</dbReference>
<dbReference type="PANTHER" id="PTHR21646:SF74">
    <property type="entry name" value="UBIQUITIN CARBOXYL-TERMINAL HYDROLASE 19"/>
    <property type="match status" value="1"/>
</dbReference>
<evidence type="ECO:0000256" key="3">
    <source>
        <dbReference type="ARBA" id="ARBA00022723"/>
    </source>
</evidence>
<reference evidence="12" key="1">
    <citation type="journal article" date="2023" name="Science">
        <title>Genome structures resolve the early diversification of teleost fishes.</title>
        <authorList>
            <person name="Parey E."/>
            <person name="Louis A."/>
            <person name="Montfort J."/>
            <person name="Bouchez O."/>
            <person name="Roques C."/>
            <person name="Iampietro C."/>
            <person name="Lluch J."/>
            <person name="Castinel A."/>
            <person name="Donnadieu C."/>
            <person name="Desvignes T."/>
            <person name="Floi Bucao C."/>
            <person name="Jouanno E."/>
            <person name="Wen M."/>
            <person name="Mejri S."/>
            <person name="Dirks R."/>
            <person name="Jansen H."/>
            <person name="Henkel C."/>
            <person name="Chen W.J."/>
            <person name="Zahm M."/>
            <person name="Cabau C."/>
            <person name="Klopp C."/>
            <person name="Thompson A.W."/>
            <person name="Robinson-Rechavi M."/>
            <person name="Braasch I."/>
            <person name="Lecointre G."/>
            <person name="Bobe J."/>
            <person name="Postlethwait J.H."/>
            <person name="Berthelot C."/>
            <person name="Roest Crollius H."/>
            <person name="Guiguen Y."/>
        </authorList>
    </citation>
    <scope>NUCLEOTIDE SEQUENCE</scope>
    <source>
        <strain evidence="12">WJC10195</strain>
    </source>
</reference>
<evidence type="ECO:0000256" key="2">
    <source>
        <dbReference type="ARBA" id="ARBA00012759"/>
    </source>
</evidence>
<dbReference type="InterPro" id="IPR001394">
    <property type="entry name" value="Peptidase_C19_UCH"/>
</dbReference>
<feature type="compositionally biased region" description="Basic and acidic residues" evidence="8">
    <location>
        <begin position="33"/>
        <end position="50"/>
    </location>
</feature>
<dbReference type="FunFam" id="3.90.70.10:FF:000020">
    <property type="entry name" value="ubiquitin carboxyl-terminal hydrolase 19 isoform X4"/>
    <property type="match status" value="1"/>
</dbReference>